<dbReference type="EMBL" id="UYRT01093926">
    <property type="protein sequence ID" value="VDN39263.1"/>
    <property type="molecule type" value="Genomic_DNA"/>
</dbReference>
<dbReference type="Proteomes" id="UP000271098">
    <property type="component" value="Unassembled WGS sequence"/>
</dbReference>
<dbReference type="WBParaSite" id="GPUH_0002199701-mRNA-1">
    <property type="protein sequence ID" value="GPUH_0002199701-mRNA-1"/>
    <property type="gene ID" value="GPUH_0002199701"/>
</dbReference>
<gene>
    <name evidence="2" type="ORF">GPUH_LOCUS21971</name>
</gene>
<sequence length="153" mass="19016">MFFARLVMRRFIHSSKRLRQGKTDYSKNYYEILEVGRDATQQQIKNAFYTLSKKVFEEMRRRAEEYEKMRREEEERYWKFYQRERERYNRRHEMPPRPSVKIAIDRRVLSDEERNDEQSKFDEMILRQRYVRDLGHAEDVSDMPGQKVVQCIC</sequence>
<dbReference type="InterPro" id="IPR001623">
    <property type="entry name" value="DnaJ_domain"/>
</dbReference>
<proteinExistence type="predicted"/>
<keyword evidence="3" id="KW-1185">Reference proteome</keyword>
<protein>
    <submittedName>
        <fullName evidence="4">J domain-containing protein</fullName>
    </submittedName>
</protein>
<evidence type="ECO:0000313" key="2">
    <source>
        <dbReference type="EMBL" id="VDN39263.1"/>
    </source>
</evidence>
<evidence type="ECO:0000313" key="3">
    <source>
        <dbReference type="Proteomes" id="UP000271098"/>
    </source>
</evidence>
<feature type="domain" description="J" evidence="1">
    <location>
        <begin position="28"/>
        <end position="56"/>
    </location>
</feature>
<accession>A0A183ELX9</accession>
<dbReference type="CDD" id="cd06257">
    <property type="entry name" value="DnaJ"/>
    <property type="match status" value="1"/>
</dbReference>
<organism evidence="4">
    <name type="scientific">Gongylonema pulchrum</name>
    <dbReference type="NCBI Taxonomy" id="637853"/>
    <lineage>
        <taxon>Eukaryota</taxon>
        <taxon>Metazoa</taxon>
        <taxon>Ecdysozoa</taxon>
        <taxon>Nematoda</taxon>
        <taxon>Chromadorea</taxon>
        <taxon>Rhabditida</taxon>
        <taxon>Spirurina</taxon>
        <taxon>Spiruromorpha</taxon>
        <taxon>Spiruroidea</taxon>
        <taxon>Gongylonematidae</taxon>
        <taxon>Gongylonema</taxon>
    </lineage>
</organism>
<reference evidence="2 3" key="2">
    <citation type="submission" date="2018-11" db="EMBL/GenBank/DDBJ databases">
        <authorList>
            <consortium name="Pathogen Informatics"/>
        </authorList>
    </citation>
    <scope>NUCLEOTIDE SEQUENCE [LARGE SCALE GENOMIC DNA]</scope>
</reference>
<reference evidence="4" key="1">
    <citation type="submission" date="2016-06" db="UniProtKB">
        <authorList>
            <consortium name="WormBaseParasite"/>
        </authorList>
    </citation>
    <scope>IDENTIFICATION</scope>
</reference>
<dbReference type="InterPro" id="IPR036869">
    <property type="entry name" value="J_dom_sf"/>
</dbReference>
<dbReference type="OrthoDB" id="6343681at2759"/>
<name>A0A183ELX9_9BILA</name>
<dbReference type="Gene3D" id="1.10.287.110">
    <property type="entry name" value="DnaJ domain"/>
    <property type="match status" value="1"/>
</dbReference>
<dbReference type="Pfam" id="PF00226">
    <property type="entry name" value="DnaJ"/>
    <property type="match status" value="1"/>
</dbReference>
<evidence type="ECO:0000313" key="4">
    <source>
        <dbReference type="WBParaSite" id="GPUH_0002199701-mRNA-1"/>
    </source>
</evidence>
<evidence type="ECO:0000259" key="1">
    <source>
        <dbReference type="Pfam" id="PF00226"/>
    </source>
</evidence>
<dbReference type="AlphaFoldDB" id="A0A183ELX9"/>
<dbReference type="SUPFAM" id="SSF46565">
    <property type="entry name" value="Chaperone J-domain"/>
    <property type="match status" value="1"/>
</dbReference>